<dbReference type="EMBL" id="DVMZ01000143">
    <property type="protein sequence ID" value="HIU59529.1"/>
    <property type="molecule type" value="Genomic_DNA"/>
</dbReference>
<protein>
    <submittedName>
        <fullName evidence="2">Uncharacterized protein</fullName>
    </submittedName>
</protein>
<reference evidence="2" key="1">
    <citation type="submission" date="2020-10" db="EMBL/GenBank/DDBJ databases">
        <authorList>
            <person name="Gilroy R."/>
        </authorList>
    </citation>
    <scope>NUCLEOTIDE SEQUENCE</scope>
    <source>
        <strain evidence="2">11687</strain>
    </source>
</reference>
<evidence type="ECO:0000256" key="1">
    <source>
        <dbReference type="SAM" id="MobiDB-lite"/>
    </source>
</evidence>
<organism evidence="2 3">
    <name type="scientific">Candidatus Scatosoma pullistercoris</name>
    <dbReference type="NCBI Taxonomy" id="2840934"/>
    <lineage>
        <taxon>Bacteria</taxon>
        <taxon>Bacillati</taxon>
        <taxon>Bacillota</taxon>
        <taxon>Clostridia</taxon>
        <taxon>Candidatus Scatosoma</taxon>
    </lineage>
</organism>
<dbReference type="Proteomes" id="UP000824081">
    <property type="component" value="Unassembled WGS sequence"/>
</dbReference>
<reference evidence="2" key="2">
    <citation type="journal article" date="2021" name="PeerJ">
        <title>Extensive microbial diversity within the chicken gut microbiome revealed by metagenomics and culture.</title>
        <authorList>
            <person name="Gilroy R."/>
            <person name="Ravi A."/>
            <person name="Getino M."/>
            <person name="Pursley I."/>
            <person name="Horton D.L."/>
            <person name="Alikhan N.F."/>
            <person name="Baker D."/>
            <person name="Gharbi K."/>
            <person name="Hall N."/>
            <person name="Watson M."/>
            <person name="Adriaenssens E.M."/>
            <person name="Foster-Nyarko E."/>
            <person name="Jarju S."/>
            <person name="Secka A."/>
            <person name="Antonio M."/>
            <person name="Oren A."/>
            <person name="Chaudhuri R.R."/>
            <person name="La Ragione R."/>
            <person name="Hildebrand F."/>
            <person name="Pallen M.J."/>
        </authorList>
    </citation>
    <scope>NUCLEOTIDE SEQUENCE</scope>
    <source>
        <strain evidence="2">11687</strain>
    </source>
</reference>
<feature type="compositionally biased region" description="Basic residues" evidence="1">
    <location>
        <begin position="75"/>
        <end position="92"/>
    </location>
</feature>
<sequence length="134" mass="15544">MVKFQRYYSTAFSACQEKLTKVYKIFEIFCKGGFSEKRAMRFRKIDPLHFPDLRKKAGETGGKKRGKTKQGAGITKRRRRAERAFAPKKRKESARTSPRRPVLTKNPHLTHYKSDDSSSDKRHKATAFQESAVF</sequence>
<proteinExistence type="predicted"/>
<feature type="region of interest" description="Disordered" evidence="1">
    <location>
        <begin position="52"/>
        <end position="134"/>
    </location>
</feature>
<name>A0A9D1MFW1_9FIRM</name>
<feature type="compositionally biased region" description="Basic and acidic residues" evidence="1">
    <location>
        <begin position="52"/>
        <end position="62"/>
    </location>
</feature>
<dbReference type="AlphaFoldDB" id="A0A9D1MFW1"/>
<evidence type="ECO:0000313" key="3">
    <source>
        <dbReference type="Proteomes" id="UP000824081"/>
    </source>
</evidence>
<accession>A0A9D1MFW1</accession>
<comment type="caution">
    <text evidence="2">The sequence shown here is derived from an EMBL/GenBank/DDBJ whole genome shotgun (WGS) entry which is preliminary data.</text>
</comment>
<gene>
    <name evidence="2" type="ORF">IAC57_05430</name>
</gene>
<evidence type="ECO:0000313" key="2">
    <source>
        <dbReference type="EMBL" id="HIU59529.1"/>
    </source>
</evidence>